<dbReference type="PIRSF" id="PIRSF009141">
    <property type="entry name" value="UCP009141"/>
    <property type="match status" value="1"/>
</dbReference>
<accession>A0ABT2ZVZ3</accession>
<feature type="transmembrane region" description="Helical" evidence="1">
    <location>
        <begin position="256"/>
        <end position="275"/>
    </location>
</feature>
<reference evidence="2 3" key="1">
    <citation type="submission" date="2022-10" db="EMBL/GenBank/DDBJ databases">
        <title>Sinirhodobacter sp. nov., isolated from ocean surface sediments.</title>
        <authorList>
            <person name="He W."/>
            <person name="Wang L."/>
            <person name="Zhang D.-F."/>
        </authorList>
    </citation>
    <scope>NUCLEOTIDE SEQUENCE [LARGE SCALE GENOMIC DNA]</scope>
    <source>
        <strain evidence="2 3">WL0115</strain>
    </source>
</reference>
<evidence type="ECO:0000313" key="2">
    <source>
        <dbReference type="EMBL" id="MCV2877470.1"/>
    </source>
</evidence>
<feature type="transmembrane region" description="Helical" evidence="1">
    <location>
        <begin position="209"/>
        <end position="227"/>
    </location>
</feature>
<dbReference type="Pfam" id="PF05675">
    <property type="entry name" value="DUF817"/>
    <property type="match status" value="1"/>
</dbReference>
<protein>
    <submittedName>
        <fullName evidence="2">DUF817 domain-containing protein</fullName>
    </submittedName>
</protein>
<gene>
    <name evidence="2" type="ORF">OE699_01275</name>
</gene>
<feature type="transmembrane region" description="Helical" evidence="1">
    <location>
        <begin position="64"/>
        <end position="83"/>
    </location>
</feature>
<keyword evidence="1" id="KW-0812">Transmembrane</keyword>
<organism evidence="2 3">
    <name type="scientific">Sedimentimonas flavescens</name>
    <dbReference type="NCBI Taxonomy" id="2851012"/>
    <lineage>
        <taxon>Bacteria</taxon>
        <taxon>Pseudomonadati</taxon>
        <taxon>Pseudomonadota</taxon>
        <taxon>Alphaproteobacteria</taxon>
        <taxon>Rhodobacterales</taxon>
        <taxon>Rhodobacter group</taxon>
        <taxon>Sedimentimonas</taxon>
    </lineage>
</organism>
<feature type="transmembrane region" description="Helical" evidence="1">
    <location>
        <begin position="95"/>
        <end position="113"/>
    </location>
</feature>
<feature type="transmembrane region" description="Helical" evidence="1">
    <location>
        <begin position="39"/>
        <end position="58"/>
    </location>
</feature>
<feature type="transmembrane region" description="Helical" evidence="1">
    <location>
        <begin position="159"/>
        <end position="177"/>
    </location>
</feature>
<keyword evidence="3" id="KW-1185">Reference proteome</keyword>
<keyword evidence="1" id="KW-1133">Transmembrane helix</keyword>
<dbReference type="InterPro" id="IPR008535">
    <property type="entry name" value="DUF817"/>
</dbReference>
<dbReference type="EMBL" id="JAOWKW010000001">
    <property type="protein sequence ID" value="MCV2877470.1"/>
    <property type="molecule type" value="Genomic_DNA"/>
</dbReference>
<name>A0ABT2ZVZ3_9RHOB</name>
<dbReference type="RefSeq" id="WP_263846804.1">
    <property type="nucleotide sequence ID" value="NZ_JAOWKW010000001.1"/>
</dbReference>
<comment type="caution">
    <text evidence="2">The sequence shown here is derived from an EMBL/GenBank/DDBJ whole genome shotgun (WGS) entry which is preliminary data.</text>
</comment>
<feature type="transmembrane region" description="Helical" evidence="1">
    <location>
        <begin position="183"/>
        <end position="202"/>
    </location>
</feature>
<keyword evidence="1" id="KW-0472">Membrane</keyword>
<evidence type="ECO:0000313" key="3">
    <source>
        <dbReference type="Proteomes" id="UP001526166"/>
    </source>
</evidence>
<evidence type="ECO:0000256" key="1">
    <source>
        <dbReference type="SAM" id="Phobius"/>
    </source>
</evidence>
<dbReference type="Proteomes" id="UP001526166">
    <property type="component" value="Unassembled WGS sequence"/>
</dbReference>
<proteinExistence type="predicted"/>
<sequence length="281" mass="32352">MSQHAPASTRLERRLGDWARARLPFALAEFVMFVLKQGWASLFGGLLLSAILLTRAIWSPDWPIARYDALFLFALLVQAVFLWKGLETWEEARVIVLFHLTGTAMEWFKVYAGSWDYPEPGLFKILSVPLFSGFMYASVGSYIARVIRIFDMRFAPYPPLWLTFTFATAIYLNFFSHHFLPDIRIALFALSVLIFGRTRVSFCISERRWWMPMPLSALLASFALWVAENVGTLSETWLYAGNTGRHVVNWGKLGSWYLLLYVAFVTVTVVSRSALERRPRR</sequence>
<feature type="transmembrane region" description="Helical" evidence="1">
    <location>
        <begin position="125"/>
        <end position="147"/>
    </location>
</feature>